<organism evidence="2 3">
    <name type="scientific">SAR86 cluster bacterium</name>
    <dbReference type="NCBI Taxonomy" id="2030880"/>
    <lineage>
        <taxon>Bacteria</taxon>
        <taxon>Pseudomonadati</taxon>
        <taxon>Pseudomonadota</taxon>
        <taxon>Gammaproteobacteria</taxon>
        <taxon>SAR86 cluster</taxon>
    </lineage>
</organism>
<dbReference type="SUPFAM" id="SSF50998">
    <property type="entry name" value="Quinoprotein alcohol dehydrogenase-like"/>
    <property type="match status" value="1"/>
</dbReference>
<feature type="domain" description="Pyrrolo-quinoline quinone repeat" evidence="1">
    <location>
        <begin position="36"/>
        <end position="72"/>
    </location>
</feature>
<dbReference type="AlphaFoldDB" id="A0A2A4XDY3"/>
<feature type="non-terminal residue" evidence="2">
    <location>
        <position position="81"/>
    </location>
</feature>
<reference evidence="3" key="1">
    <citation type="submission" date="2017-08" db="EMBL/GenBank/DDBJ databases">
        <title>A dynamic microbial community with high functional redundancy inhabits the cold, oxic subseafloor aquifer.</title>
        <authorList>
            <person name="Tully B.J."/>
            <person name="Wheat C.G."/>
            <person name="Glazer B.T."/>
            <person name="Huber J.A."/>
        </authorList>
    </citation>
    <scope>NUCLEOTIDE SEQUENCE [LARGE SCALE GENOMIC DNA]</scope>
</reference>
<sequence>MRTSQTIALFGGLLSAVLFTPIFAQGPDALSSGSEWTQYRGNLSGTGFSPLTQINQQNVADLDSAWSYSLLANALNTDENP</sequence>
<dbReference type="InterPro" id="IPR002372">
    <property type="entry name" value="PQQ_rpt_dom"/>
</dbReference>
<dbReference type="EMBL" id="NVUL01000011">
    <property type="protein sequence ID" value="PCI80267.1"/>
    <property type="molecule type" value="Genomic_DNA"/>
</dbReference>
<name>A0A2A4XDY3_9GAMM</name>
<comment type="caution">
    <text evidence="2">The sequence shown here is derived from an EMBL/GenBank/DDBJ whole genome shotgun (WGS) entry which is preliminary data.</text>
</comment>
<proteinExistence type="predicted"/>
<evidence type="ECO:0000313" key="2">
    <source>
        <dbReference type="EMBL" id="PCI80267.1"/>
    </source>
</evidence>
<dbReference type="Proteomes" id="UP000218767">
    <property type="component" value="Unassembled WGS sequence"/>
</dbReference>
<evidence type="ECO:0000259" key="1">
    <source>
        <dbReference type="Pfam" id="PF01011"/>
    </source>
</evidence>
<dbReference type="Pfam" id="PF01011">
    <property type="entry name" value="PQQ"/>
    <property type="match status" value="1"/>
</dbReference>
<gene>
    <name evidence="2" type="ORF">COB20_03525</name>
</gene>
<evidence type="ECO:0000313" key="3">
    <source>
        <dbReference type="Proteomes" id="UP000218767"/>
    </source>
</evidence>
<protein>
    <recommendedName>
        <fullName evidence="1">Pyrrolo-quinoline quinone repeat domain-containing protein</fullName>
    </recommendedName>
</protein>
<accession>A0A2A4XDY3</accession>
<dbReference type="Gene3D" id="2.140.10.10">
    <property type="entry name" value="Quinoprotein alcohol dehydrogenase-like superfamily"/>
    <property type="match status" value="1"/>
</dbReference>
<dbReference type="InterPro" id="IPR011047">
    <property type="entry name" value="Quinoprotein_ADH-like_sf"/>
</dbReference>